<reference evidence="5 6" key="1">
    <citation type="journal article" date="2021" name="ISME Commun">
        <title>Automated analysis of genomic sequences facilitates high-throughput and comprehensive description of bacteria.</title>
        <authorList>
            <person name="Hitch T.C.A."/>
        </authorList>
    </citation>
    <scope>NUCLEOTIDE SEQUENCE [LARGE SCALE GENOMIC DNA]</scope>
    <source>
        <strain evidence="5 6">Sanger_04</strain>
    </source>
</reference>
<dbReference type="SUPFAM" id="SSF82282">
    <property type="entry name" value="Homocysteine S-methyltransferase"/>
    <property type="match status" value="1"/>
</dbReference>
<evidence type="ECO:0000256" key="2">
    <source>
        <dbReference type="ARBA" id="ARBA00022679"/>
    </source>
</evidence>
<name>A0ABT2RZU3_9FIRM</name>
<feature type="binding site" evidence="3">
    <location>
        <position position="275"/>
    </location>
    <ligand>
        <name>Zn(2+)</name>
        <dbReference type="ChEBI" id="CHEBI:29105"/>
    </ligand>
</feature>
<dbReference type="EMBL" id="JAOQKC010000020">
    <property type="protein sequence ID" value="MCU6697859.1"/>
    <property type="molecule type" value="Genomic_DNA"/>
</dbReference>
<dbReference type="RefSeq" id="WP_158364626.1">
    <property type="nucleotide sequence ID" value="NZ_JAOQKC010000020.1"/>
</dbReference>
<evidence type="ECO:0000313" key="5">
    <source>
        <dbReference type="EMBL" id="MCU6697859.1"/>
    </source>
</evidence>
<dbReference type="Pfam" id="PF02574">
    <property type="entry name" value="S-methyl_trans"/>
    <property type="match status" value="1"/>
</dbReference>
<evidence type="ECO:0000256" key="1">
    <source>
        <dbReference type="ARBA" id="ARBA00022603"/>
    </source>
</evidence>
<dbReference type="PROSITE" id="PS50970">
    <property type="entry name" value="HCY"/>
    <property type="match status" value="1"/>
</dbReference>
<dbReference type="InterPro" id="IPR036589">
    <property type="entry name" value="HCY_dom_sf"/>
</dbReference>
<keyword evidence="6" id="KW-1185">Reference proteome</keyword>
<accession>A0ABT2RZU3</accession>
<keyword evidence="2 3" id="KW-0808">Transferase</keyword>
<keyword evidence="1 3" id="KW-0489">Methyltransferase</keyword>
<dbReference type="Gene3D" id="3.20.20.330">
    <property type="entry name" value="Homocysteine-binding-like domain"/>
    <property type="match status" value="1"/>
</dbReference>
<dbReference type="PANTHER" id="PTHR11103">
    <property type="entry name" value="SLR1189 PROTEIN"/>
    <property type="match status" value="1"/>
</dbReference>
<evidence type="ECO:0000259" key="4">
    <source>
        <dbReference type="PROSITE" id="PS50970"/>
    </source>
</evidence>
<comment type="caution">
    <text evidence="5">The sequence shown here is derived from an EMBL/GenBank/DDBJ whole genome shotgun (WGS) entry which is preliminary data.</text>
</comment>
<proteinExistence type="predicted"/>
<feature type="binding site" evidence="3">
    <location>
        <position position="208"/>
    </location>
    <ligand>
        <name>Zn(2+)</name>
        <dbReference type="ChEBI" id="CHEBI:29105"/>
    </ligand>
</feature>
<dbReference type="PANTHER" id="PTHR11103:SF18">
    <property type="entry name" value="SLR1189 PROTEIN"/>
    <property type="match status" value="1"/>
</dbReference>
<keyword evidence="3" id="KW-0479">Metal-binding</keyword>
<evidence type="ECO:0000256" key="3">
    <source>
        <dbReference type="PROSITE-ProRule" id="PRU00333"/>
    </source>
</evidence>
<feature type="domain" description="Hcy-binding" evidence="4">
    <location>
        <begin position="3"/>
        <end position="290"/>
    </location>
</feature>
<protein>
    <submittedName>
        <fullName evidence="5">Homocysteine S-methyltransferase family protein</fullName>
    </submittedName>
</protein>
<gene>
    <name evidence="5" type="ORF">OCV63_13295</name>
</gene>
<comment type="cofactor">
    <cofactor evidence="3">
        <name>Zn(2+)</name>
        <dbReference type="ChEBI" id="CHEBI:29105"/>
    </cofactor>
</comment>
<evidence type="ECO:0000313" key="6">
    <source>
        <dbReference type="Proteomes" id="UP001652461"/>
    </source>
</evidence>
<dbReference type="InterPro" id="IPR003726">
    <property type="entry name" value="HCY_dom"/>
</dbReference>
<organism evidence="5 6">
    <name type="scientific">Laedolimicola ammoniilytica</name>
    <dbReference type="NCBI Taxonomy" id="2981771"/>
    <lineage>
        <taxon>Bacteria</taxon>
        <taxon>Bacillati</taxon>
        <taxon>Bacillota</taxon>
        <taxon>Clostridia</taxon>
        <taxon>Lachnospirales</taxon>
        <taxon>Lachnospiraceae</taxon>
        <taxon>Laedolimicola</taxon>
    </lineage>
</organism>
<feature type="binding site" evidence="3">
    <location>
        <position position="276"/>
    </location>
    <ligand>
        <name>Zn(2+)</name>
        <dbReference type="ChEBI" id="CHEBI:29105"/>
    </ligand>
</feature>
<sequence length="292" mass="30803">MTKEELTKRLGKGTLILDGATGSNLMKAGMPKGICTEQWVAEHPNAIIELQKTYAEAGSDIVYAPTFMANPISLATHGLAAETERLNHTLVGLSRKAVGDQVLVAGDLTTTGKLMEPLGPMKYEDLYESYKKQISCLADAGVDLLVAETMLASNETLVILDAAQAVCDLPVFCTLTMEADGSLFFGGNVFDAVEELEAMGAFAVGCNCSTGPDQLESVIAGIRQRVSIPVIAKPNAGMPTISAETGEAVYSMAPEEFARSMLKLKAAGASILGGCCGTTPEFIQELKKTLNS</sequence>
<keyword evidence="3" id="KW-0862">Zinc</keyword>
<dbReference type="Proteomes" id="UP001652461">
    <property type="component" value="Unassembled WGS sequence"/>
</dbReference>